<dbReference type="Pfam" id="PF14748">
    <property type="entry name" value="P5CR_dimer"/>
    <property type="match status" value="1"/>
</dbReference>
<dbReference type="SUPFAM" id="SSF48179">
    <property type="entry name" value="6-phosphogluconate dehydrogenase C-terminal domain-like"/>
    <property type="match status" value="1"/>
</dbReference>
<sequence length="259" mass="26505">MAQGIAILGGTGWLGLALGQNLLRRGLPPGALRLLNRRGPTADYDGWPGVHWATDLDDLLAGAGVVVLSVRPGDYHIPVPQSFGGLVISFMAGVPLERLARDWSRATIARAMPGGGAQEGQAHVPWCAGEIPAAAATRVAGVLGAIGMVDRVADETALAYMSALSGSGAAYPALMAQAMYHDAIRRGIAPDVAWRAVRSVVCGAPALFTQGPEQAAALLKSYHGYRGVTAAGLTAAEASGFAGAITAALEAATEKALNF</sequence>
<dbReference type="InterPro" id="IPR036291">
    <property type="entry name" value="NAD(P)-bd_dom_sf"/>
</dbReference>
<evidence type="ECO:0000259" key="2">
    <source>
        <dbReference type="Pfam" id="PF14748"/>
    </source>
</evidence>
<proteinExistence type="predicted"/>
<dbReference type="AlphaFoldDB" id="A0A2T6AZY2"/>
<dbReference type="GO" id="GO:0004735">
    <property type="term" value="F:pyrroline-5-carboxylate reductase activity"/>
    <property type="evidence" value="ECO:0007669"/>
    <property type="project" value="TreeGrafter"/>
</dbReference>
<dbReference type="EMBL" id="QBKP01000007">
    <property type="protein sequence ID" value="PTX49355.1"/>
    <property type="molecule type" value="Genomic_DNA"/>
</dbReference>
<feature type="domain" description="Pyrroline-5-carboxylate reductase dimerisation" evidence="2">
    <location>
        <begin position="156"/>
        <end position="256"/>
    </location>
</feature>
<evidence type="ECO:0000256" key="1">
    <source>
        <dbReference type="ARBA" id="ARBA00023002"/>
    </source>
</evidence>
<dbReference type="PANTHER" id="PTHR11645">
    <property type="entry name" value="PYRROLINE-5-CARBOXYLATE REDUCTASE"/>
    <property type="match status" value="1"/>
</dbReference>
<dbReference type="Gene3D" id="1.10.3730.10">
    <property type="entry name" value="ProC C-terminal domain-like"/>
    <property type="match status" value="1"/>
</dbReference>
<name>A0A2T6AZY2_9RHOB</name>
<dbReference type="GO" id="GO:0055129">
    <property type="term" value="P:L-proline biosynthetic process"/>
    <property type="evidence" value="ECO:0007669"/>
    <property type="project" value="TreeGrafter"/>
</dbReference>
<dbReference type="OrthoDB" id="8418678at2"/>
<keyword evidence="1" id="KW-0560">Oxidoreductase</keyword>
<dbReference type="PANTHER" id="PTHR11645:SF0">
    <property type="entry name" value="PYRROLINE-5-CARBOXYLATE REDUCTASE 3"/>
    <property type="match status" value="1"/>
</dbReference>
<evidence type="ECO:0000313" key="3">
    <source>
        <dbReference type="EMBL" id="PTX49355.1"/>
    </source>
</evidence>
<dbReference type="Gene3D" id="3.40.50.720">
    <property type="entry name" value="NAD(P)-binding Rossmann-like Domain"/>
    <property type="match status" value="1"/>
</dbReference>
<dbReference type="SUPFAM" id="SSF51735">
    <property type="entry name" value="NAD(P)-binding Rossmann-fold domains"/>
    <property type="match status" value="1"/>
</dbReference>
<protein>
    <submittedName>
        <fullName evidence="3">Pyrroline-5-carboxylate reductase</fullName>
    </submittedName>
</protein>
<evidence type="ECO:0000313" key="4">
    <source>
        <dbReference type="Proteomes" id="UP000244224"/>
    </source>
</evidence>
<reference evidence="3 4" key="1">
    <citation type="submission" date="2018-04" db="EMBL/GenBank/DDBJ databases">
        <title>Genomic Encyclopedia of Archaeal and Bacterial Type Strains, Phase II (KMG-II): from individual species to whole genera.</title>
        <authorList>
            <person name="Goeker M."/>
        </authorList>
    </citation>
    <scope>NUCLEOTIDE SEQUENCE [LARGE SCALE GENOMIC DNA]</scope>
    <source>
        <strain evidence="3 4">DSM 21823</strain>
    </source>
</reference>
<keyword evidence="4" id="KW-1185">Reference proteome</keyword>
<accession>A0A2T6AZY2</accession>
<dbReference type="InterPro" id="IPR008927">
    <property type="entry name" value="6-PGluconate_DH-like_C_sf"/>
</dbReference>
<dbReference type="RefSeq" id="WP_108129035.1">
    <property type="nucleotide sequence ID" value="NZ_QBKP01000007.1"/>
</dbReference>
<comment type="caution">
    <text evidence="3">The sequence shown here is derived from an EMBL/GenBank/DDBJ whole genome shotgun (WGS) entry which is preliminary data.</text>
</comment>
<organism evidence="3 4">
    <name type="scientific">Gemmobacter caeni</name>
    <dbReference type="NCBI Taxonomy" id="589035"/>
    <lineage>
        <taxon>Bacteria</taxon>
        <taxon>Pseudomonadati</taxon>
        <taxon>Pseudomonadota</taxon>
        <taxon>Alphaproteobacteria</taxon>
        <taxon>Rhodobacterales</taxon>
        <taxon>Paracoccaceae</taxon>
        <taxon>Gemmobacter</taxon>
    </lineage>
</organism>
<gene>
    <name evidence="3" type="ORF">C8N34_1072</name>
</gene>
<dbReference type="Proteomes" id="UP000244224">
    <property type="component" value="Unassembled WGS sequence"/>
</dbReference>
<dbReference type="InterPro" id="IPR029036">
    <property type="entry name" value="P5CR_dimer"/>
</dbReference>